<name>A0A6B8RQ62_9BACL</name>
<dbReference type="PROSITE" id="PS51257">
    <property type="entry name" value="PROKAR_LIPOPROTEIN"/>
    <property type="match status" value="1"/>
</dbReference>
<dbReference type="EMBL" id="CP034235">
    <property type="protein sequence ID" value="QGQ97653.1"/>
    <property type="molecule type" value="Genomic_DNA"/>
</dbReference>
<dbReference type="AlphaFoldDB" id="A0A6B8RQ62"/>
<gene>
    <name evidence="2" type="ORF">EHS13_23560</name>
</gene>
<evidence type="ECO:0000256" key="1">
    <source>
        <dbReference type="SAM" id="SignalP"/>
    </source>
</evidence>
<protein>
    <recommendedName>
        <fullName evidence="4">Lipoprotein</fullName>
    </recommendedName>
</protein>
<proteinExistence type="predicted"/>
<feature type="signal peptide" evidence="1">
    <location>
        <begin position="1"/>
        <end position="22"/>
    </location>
</feature>
<accession>A0A6B8RQ62</accession>
<reference evidence="3" key="1">
    <citation type="submission" date="2018-11" db="EMBL/GenBank/DDBJ databases">
        <title>Complete genome sequence of Paenibacillus sp. ML311-T8.</title>
        <authorList>
            <person name="Nam Y.-D."/>
            <person name="Kang J."/>
            <person name="Chung W.-H."/>
            <person name="Park Y.S."/>
        </authorList>
    </citation>
    <scope>NUCLEOTIDE SEQUENCE [LARGE SCALE GENOMIC DNA]</scope>
    <source>
        <strain evidence="3">ML311-T8</strain>
    </source>
</reference>
<sequence>MKIKSKFIILVCCLFLISLLSACGKSEKTPDVGGAVSLVKSYGTLDELVSNAVEIVEINVLNQETFTYKDIPFTISSVTVLSTLKGSVLKGDTIRIVETGGEYNPTDKEGKALPKTTFKLNGIPVLEKGEHDIIMLSKFIGPQIEGEAYTPLGVYQGRFRFDSSGQLIQQAPDKERLKDYKISKIDVFTEIINSKIDN</sequence>
<feature type="chain" id="PRO_5038796237" description="Lipoprotein" evidence="1">
    <location>
        <begin position="23"/>
        <end position="198"/>
    </location>
</feature>
<dbReference type="KEGG" id="ppsc:EHS13_23560"/>
<evidence type="ECO:0000313" key="3">
    <source>
        <dbReference type="Proteomes" id="UP000426246"/>
    </source>
</evidence>
<keyword evidence="3" id="KW-1185">Reference proteome</keyword>
<keyword evidence="1" id="KW-0732">Signal</keyword>
<dbReference type="RefSeq" id="WP_155702757.1">
    <property type="nucleotide sequence ID" value="NZ_CP034235.1"/>
</dbReference>
<dbReference type="Proteomes" id="UP000426246">
    <property type="component" value="Chromosome"/>
</dbReference>
<evidence type="ECO:0000313" key="2">
    <source>
        <dbReference type="EMBL" id="QGQ97653.1"/>
    </source>
</evidence>
<organism evidence="2 3">
    <name type="scientific">Paenibacillus psychroresistens</name>
    <dbReference type="NCBI Taxonomy" id="1778678"/>
    <lineage>
        <taxon>Bacteria</taxon>
        <taxon>Bacillati</taxon>
        <taxon>Bacillota</taxon>
        <taxon>Bacilli</taxon>
        <taxon>Bacillales</taxon>
        <taxon>Paenibacillaceae</taxon>
        <taxon>Paenibacillus</taxon>
    </lineage>
</organism>
<dbReference type="OrthoDB" id="2989577at2"/>
<evidence type="ECO:0008006" key="4">
    <source>
        <dbReference type="Google" id="ProtNLM"/>
    </source>
</evidence>